<organism evidence="2 3">
    <name type="scientific">Anabaena azotica FACHB-119</name>
    <dbReference type="NCBI Taxonomy" id="947527"/>
    <lineage>
        <taxon>Bacteria</taxon>
        <taxon>Bacillati</taxon>
        <taxon>Cyanobacteriota</taxon>
        <taxon>Cyanophyceae</taxon>
        <taxon>Nostocales</taxon>
        <taxon>Nostocaceae</taxon>
        <taxon>Anabaena</taxon>
        <taxon>Anabaena azotica</taxon>
    </lineage>
</organism>
<evidence type="ECO:0000313" key="2">
    <source>
        <dbReference type="EMBL" id="MBD2505655.1"/>
    </source>
</evidence>
<keyword evidence="3" id="KW-1185">Reference proteome</keyword>
<evidence type="ECO:0000313" key="3">
    <source>
        <dbReference type="Proteomes" id="UP000661112"/>
    </source>
</evidence>
<dbReference type="InterPro" id="IPR042095">
    <property type="entry name" value="SUMF_sf"/>
</dbReference>
<protein>
    <submittedName>
        <fullName evidence="2">Formylglycine-generating enzyme family protein</fullName>
    </submittedName>
</protein>
<proteinExistence type="predicted"/>
<dbReference type="Gene3D" id="3.90.1580.10">
    <property type="entry name" value="paralog of FGE (formylglycine-generating enzyme)"/>
    <property type="match status" value="1"/>
</dbReference>
<feature type="domain" description="Sulfatase-modifying factor enzyme-like" evidence="1">
    <location>
        <begin position="1"/>
        <end position="231"/>
    </location>
</feature>
<dbReference type="EMBL" id="JACJSG010000112">
    <property type="protein sequence ID" value="MBD2505655.1"/>
    <property type="molecule type" value="Genomic_DNA"/>
</dbReference>
<dbReference type="Proteomes" id="UP000661112">
    <property type="component" value="Unassembled WGS sequence"/>
</dbReference>
<dbReference type="InterPro" id="IPR051043">
    <property type="entry name" value="Sulfatase_Mod_Factor_Kinase"/>
</dbReference>
<dbReference type="PANTHER" id="PTHR23150">
    <property type="entry name" value="SULFATASE MODIFYING FACTOR 1, 2"/>
    <property type="match status" value="1"/>
</dbReference>
<evidence type="ECO:0000259" key="1">
    <source>
        <dbReference type="Pfam" id="PF03781"/>
    </source>
</evidence>
<dbReference type="PANTHER" id="PTHR23150:SF19">
    <property type="entry name" value="FORMYLGLYCINE-GENERATING ENZYME"/>
    <property type="match status" value="1"/>
</dbReference>
<dbReference type="InterPro" id="IPR016187">
    <property type="entry name" value="CTDL_fold"/>
</dbReference>
<dbReference type="InterPro" id="IPR005532">
    <property type="entry name" value="SUMF_dom"/>
</dbReference>
<gene>
    <name evidence="2" type="ORF">H6G83_34555</name>
</gene>
<name>A0ABR8DGW7_9NOST</name>
<reference evidence="2 3" key="1">
    <citation type="journal article" date="2020" name="ISME J.">
        <title>Comparative genomics reveals insights into cyanobacterial evolution and habitat adaptation.</title>
        <authorList>
            <person name="Chen M.Y."/>
            <person name="Teng W.K."/>
            <person name="Zhao L."/>
            <person name="Hu C.X."/>
            <person name="Zhou Y.K."/>
            <person name="Han B.P."/>
            <person name="Song L.R."/>
            <person name="Shu W.S."/>
        </authorList>
    </citation>
    <scope>NUCLEOTIDE SEQUENCE [LARGE SCALE GENOMIC DNA]</scope>
    <source>
        <strain evidence="2 3">FACHB-119</strain>
    </source>
</reference>
<comment type="caution">
    <text evidence="2">The sequence shown here is derived from an EMBL/GenBank/DDBJ whole genome shotgun (WGS) entry which is preliminary data.</text>
</comment>
<sequence length="240" mass="27583">MVEIPGGTFMMGSSVNELNSKNDERPQHQVNIQPLFMSKYAITQKQWQQVAAFFPQVTKSLISKPSFFSGVEHPVEQISWYDANEFCARLSKLTSRNYRLPSEAEWEYACRAGTITSFYFGEKITNQLANYSRKHISSNQKFNGQTSPVGSFPANAFGLHDMHGQVWEWCIDTWHDTYDDAPTDNIAWVDSNQFRVVRGGSWYSDSVMCRSAYRHRCNPKNKYEDIGFRVVCDDVKVNSP</sequence>
<accession>A0ABR8DGW7</accession>
<dbReference type="Pfam" id="PF03781">
    <property type="entry name" value="FGE-sulfatase"/>
    <property type="match status" value="1"/>
</dbReference>
<dbReference type="SUPFAM" id="SSF56436">
    <property type="entry name" value="C-type lectin-like"/>
    <property type="match status" value="1"/>
</dbReference>